<dbReference type="OrthoDB" id="9812656at2"/>
<evidence type="ECO:0000313" key="3">
    <source>
        <dbReference type="Proteomes" id="UP000199628"/>
    </source>
</evidence>
<feature type="domain" description="VOC" evidence="1">
    <location>
        <begin position="21"/>
        <end position="146"/>
    </location>
</feature>
<dbReference type="STRING" id="639004.SAMN04488239_107185"/>
<gene>
    <name evidence="2" type="ORF">SAMN04488239_107185</name>
</gene>
<keyword evidence="3" id="KW-1185">Reference proteome</keyword>
<dbReference type="InterPro" id="IPR050383">
    <property type="entry name" value="GlyoxalaseI/FosfomycinResist"/>
</dbReference>
<reference evidence="3" key="1">
    <citation type="submission" date="2016-10" db="EMBL/GenBank/DDBJ databases">
        <authorList>
            <person name="Varghese N."/>
            <person name="Submissions S."/>
        </authorList>
    </citation>
    <scope>NUCLEOTIDE SEQUENCE [LARGE SCALE GENOMIC DNA]</scope>
    <source>
        <strain evidence="3">CGMCC 1.9108</strain>
    </source>
</reference>
<evidence type="ECO:0000259" key="1">
    <source>
        <dbReference type="PROSITE" id="PS51819"/>
    </source>
</evidence>
<dbReference type="PANTHER" id="PTHR21366">
    <property type="entry name" value="GLYOXALASE FAMILY PROTEIN"/>
    <property type="match status" value="1"/>
</dbReference>
<organism evidence="2 3">
    <name type="scientific">Ruegeria marina</name>
    <dbReference type="NCBI Taxonomy" id="639004"/>
    <lineage>
        <taxon>Bacteria</taxon>
        <taxon>Pseudomonadati</taxon>
        <taxon>Pseudomonadota</taxon>
        <taxon>Alphaproteobacteria</taxon>
        <taxon>Rhodobacterales</taxon>
        <taxon>Roseobacteraceae</taxon>
        <taxon>Ruegeria</taxon>
    </lineage>
</organism>
<dbReference type="Proteomes" id="UP000199628">
    <property type="component" value="Unassembled WGS sequence"/>
</dbReference>
<dbReference type="EMBL" id="FMZV01000007">
    <property type="protein sequence ID" value="SDD46116.1"/>
    <property type="molecule type" value="Genomic_DNA"/>
</dbReference>
<dbReference type="Pfam" id="PF00903">
    <property type="entry name" value="Glyoxalase"/>
    <property type="match status" value="1"/>
</dbReference>
<sequence>MSSKGTSGEELADKKSIRPRAVLETVLYVDDLDAASEFYALVMNLPLAHEDRRMKVFRLTDQNFLLLFKTGDTRQPINVPGGTIPAHDGRHGMHVALSIDHDEVEAWAQRLQDNNIPIESTVRWPSGDTSLYFRDPAGNLVELATPDLWKDR</sequence>
<protein>
    <submittedName>
        <fullName evidence="2">Glyoxalase-like domain-containing protein</fullName>
    </submittedName>
</protein>
<name>A0A1G6UZP6_9RHOB</name>
<dbReference type="Gene3D" id="3.10.180.10">
    <property type="entry name" value="2,3-Dihydroxybiphenyl 1,2-Dioxygenase, domain 1"/>
    <property type="match status" value="1"/>
</dbReference>
<dbReference type="InterPro" id="IPR037523">
    <property type="entry name" value="VOC_core"/>
</dbReference>
<dbReference type="RefSeq" id="WP_093031643.1">
    <property type="nucleotide sequence ID" value="NZ_FMZV01000007.1"/>
</dbReference>
<dbReference type="SUPFAM" id="SSF54593">
    <property type="entry name" value="Glyoxalase/Bleomycin resistance protein/Dihydroxybiphenyl dioxygenase"/>
    <property type="match status" value="1"/>
</dbReference>
<accession>A0A1G6UZP6</accession>
<dbReference type="InterPro" id="IPR004360">
    <property type="entry name" value="Glyas_Fos-R_dOase_dom"/>
</dbReference>
<dbReference type="PROSITE" id="PS51819">
    <property type="entry name" value="VOC"/>
    <property type="match status" value="1"/>
</dbReference>
<evidence type="ECO:0000313" key="2">
    <source>
        <dbReference type="EMBL" id="SDD46116.1"/>
    </source>
</evidence>
<proteinExistence type="predicted"/>
<dbReference type="InterPro" id="IPR029068">
    <property type="entry name" value="Glyas_Bleomycin-R_OHBP_Dase"/>
</dbReference>
<dbReference type="PANTHER" id="PTHR21366:SF22">
    <property type="entry name" value="VOC DOMAIN-CONTAINING PROTEIN"/>
    <property type="match status" value="1"/>
</dbReference>
<dbReference type="AlphaFoldDB" id="A0A1G6UZP6"/>